<sequence>MQFHRFTFWLLCGWKNGICTCGHGTVQQGSKCIKTCVCSFETAEPDIGNRWISTCAACPLQYPWTKRGDHHS</sequence>
<accession>A0A0V1H7H1</accession>
<feature type="chain" id="PRO_5006878893" description="Secreted protein" evidence="1">
    <location>
        <begin position="20"/>
        <end position="72"/>
    </location>
</feature>
<name>A0A0V1H7H1_9BILA</name>
<keyword evidence="1" id="KW-0732">Signal</keyword>
<proteinExistence type="predicted"/>
<dbReference type="Proteomes" id="UP000055024">
    <property type="component" value="Unassembled WGS sequence"/>
</dbReference>
<dbReference type="STRING" id="268475.A0A0V1H7H1"/>
<feature type="signal peptide" evidence="1">
    <location>
        <begin position="1"/>
        <end position="19"/>
    </location>
</feature>
<dbReference type="AlphaFoldDB" id="A0A0V1H7H1"/>
<keyword evidence="3" id="KW-1185">Reference proteome</keyword>
<gene>
    <name evidence="2" type="ORF">T11_4270</name>
</gene>
<dbReference type="EMBL" id="JYDP01000115">
    <property type="protein sequence ID" value="KRZ06654.1"/>
    <property type="molecule type" value="Genomic_DNA"/>
</dbReference>
<evidence type="ECO:0000313" key="2">
    <source>
        <dbReference type="EMBL" id="KRZ06654.1"/>
    </source>
</evidence>
<reference evidence="2 3" key="1">
    <citation type="submission" date="2015-01" db="EMBL/GenBank/DDBJ databases">
        <title>Evolution of Trichinella species and genotypes.</title>
        <authorList>
            <person name="Korhonen P.K."/>
            <person name="Edoardo P."/>
            <person name="Giuseppe L.R."/>
            <person name="Gasser R.B."/>
        </authorList>
    </citation>
    <scope>NUCLEOTIDE SEQUENCE [LARGE SCALE GENOMIC DNA]</scope>
    <source>
        <strain evidence="2">ISS1029</strain>
    </source>
</reference>
<organism evidence="2 3">
    <name type="scientific">Trichinella zimbabwensis</name>
    <dbReference type="NCBI Taxonomy" id="268475"/>
    <lineage>
        <taxon>Eukaryota</taxon>
        <taxon>Metazoa</taxon>
        <taxon>Ecdysozoa</taxon>
        <taxon>Nematoda</taxon>
        <taxon>Enoplea</taxon>
        <taxon>Dorylaimia</taxon>
        <taxon>Trichinellida</taxon>
        <taxon>Trichinellidae</taxon>
        <taxon>Trichinella</taxon>
    </lineage>
</organism>
<protein>
    <recommendedName>
        <fullName evidence="4">Secreted protein</fullName>
    </recommendedName>
</protein>
<evidence type="ECO:0000313" key="3">
    <source>
        <dbReference type="Proteomes" id="UP000055024"/>
    </source>
</evidence>
<evidence type="ECO:0008006" key="4">
    <source>
        <dbReference type="Google" id="ProtNLM"/>
    </source>
</evidence>
<comment type="caution">
    <text evidence="2">The sequence shown here is derived from an EMBL/GenBank/DDBJ whole genome shotgun (WGS) entry which is preliminary data.</text>
</comment>
<evidence type="ECO:0000256" key="1">
    <source>
        <dbReference type="SAM" id="SignalP"/>
    </source>
</evidence>